<keyword evidence="2" id="KW-1185">Reference proteome</keyword>
<proteinExistence type="predicted"/>
<sequence>MKRIISALAVAASSGALMLGASTTATAAETAVQQQVPVVYISEVATRGTGPAGASQDFIEIANPSFARVPIGGLQLQAMVGQQVVTIPIPTGVVLGPRQVYTIANAAFTGCVPDQVFTENLSGNRPLKLVLGTPGGARVDAATTRPHPARLSLHRVAFTGTPNDFTPAPRTPCVLDANTPSAQ</sequence>
<protein>
    <submittedName>
        <fullName evidence="1">Lamin tail domain-containing protein</fullName>
    </submittedName>
</protein>
<organism evidence="1 2">
    <name type="scientific">Amycolatopsis coloradensis</name>
    <dbReference type="NCBI Taxonomy" id="76021"/>
    <lineage>
        <taxon>Bacteria</taxon>
        <taxon>Bacillati</taxon>
        <taxon>Actinomycetota</taxon>
        <taxon>Actinomycetes</taxon>
        <taxon>Pseudonocardiales</taxon>
        <taxon>Pseudonocardiaceae</taxon>
        <taxon>Amycolatopsis</taxon>
    </lineage>
</organism>
<accession>A0ACD5BJS6</accession>
<name>A0ACD5BJS6_9PSEU</name>
<evidence type="ECO:0000313" key="1">
    <source>
        <dbReference type="EMBL" id="WYW19641.1"/>
    </source>
</evidence>
<dbReference type="EMBL" id="CP150484">
    <property type="protein sequence ID" value="WYW19641.1"/>
    <property type="molecule type" value="Genomic_DNA"/>
</dbReference>
<gene>
    <name evidence="1" type="ORF">LCL61_29260</name>
</gene>
<evidence type="ECO:0000313" key="2">
    <source>
        <dbReference type="Proteomes" id="UP001456344"/>
    </source>
</evidence>
<dbReference type="Proteomes" id="UP001456344">
    <property type="component" value="Chromosome"/>
</dbReference>
<reference evidence="1" key="1">
    <citation type="submission" date="2023-10" db="EMBL/GenBank/DDBJ databases">
        <title>Whole genome sequencing of actinobacterial strain Amycolatopsis sp. (BCA-696) identifies the underlying plant growth-promoting genes.</title>
        <authorList>
            <person name="Gandham P."/>
            <person name="Vadla N."/>
            <person name="Saji A."/>
            <person name="Srinivas V."/>
            <person name="Ruperao P."/>
            <person name="Selvanayagam S."/>
            <person name="Saxena R.K."/>
            <person name="Rathore A."/>
            <person name="Gopalakrishnan S."/>
            <person name="Thakur V."/>
        </authorList>
    </citation>
    <scope>NUCLEOTIDE SEQUENCE</scope>
    <source>
        <strain evidence="1">BCA-696</strain>
    </source>
</reference>